<evidence type="ECO:0000313" key="3">
    <source>
        <dbReference type="Proteomes" id="UP000027178"/>
    </source>
</evidence>
<dbReference type="InterPro" id="IPR036188">
    <property type="entry name" value="FAD/NAD-bd_sf"/>
</dbReference>
<feature type="region of interest" description="Disordered" evidence="1">
    <location>
        <begin position="31"/>
        <end position="61"/>
    </location>
</feature>
<protein>
    <recommendedName>
        <fullName evidence="4">FAD-dependent oxidoreductase</fullName>
    </recommendedName>
</protein>
<dbReference type="AlphaFoldDB" id="A0A066Z616"/>
<reference evidence="2 3" key="1">
    <citation type="submission" date="2014-05" db="EMBL/GenBank/DDBJ databases">
        <title>Draft Genome Sequence of Kitasatospora cheerisanensis KCTC 2395.</title>
        <authorList>
            <person name="Nam D.H."/>
        </authorList>
    </citation>
    <scope>NUCLEOTIDE SEQUENCE [LARGE SCALE GENOMIC DNA]</scope>
    <source>
        <strain evidence="2 3">KCTC 2395</strain>
    </source>
</reference>
<sequence length="61" mass="5947">MTRYDVVVAGGGPAGAAAALALARAGRSVLLADPGRGPPPSARRCPRRPGSCSATSARAAC</sequence>
<dbReference type="Pfam" id="PF12831">
    <property type="entry name" value="FAD_oxidored"/>
    <property type="match status" value="1"/>
</dbReference>
<dbReference type="RefSeq" id="WP_063750104.1">
    <property type="nucleotide sequence ID" value="NZ_KK853997.1"/>
</dbReference>
<proteinExistence type="predicted"/>
<dbReference type="HOGENOM" id="CLU_2916447_0_0_11"/>
<dbReference type="Proteomes" id="UP000027178">
    <property type="component" value="Unassembled WGS sequence"/>
</dbReference>
<dbReference type="PATRIC" id="fig|1348663.4.peg.555"/>
<keyword evidence="3" id="KW-1185">Reference proteome</keyword>
<accession>A0A066Z616</accession>
<organism evidence="2 3">
    <name type="scientific">Kitasatospora cheerisanensis KCTC 2395</name>
    <dbReference type="NCBI Taxonomy" id="1348663"/>
    <lineage>
        <taxon>Bacteria</taxon>
        <taxon>Bacillati</taxon>
        <taxon>Actinomycetota</taxon>
        <taxon>Actinomycetes</taxon>
        <taxon>Kitasatosporales</taxon>
        <taxon>Streptomycetaceae</taxon>
        <taxon>Kitasatospora</taxon>
    </lineage>
</organism>
<name>A0A066Z616_9ACTN</name>
<dbReference type="Gene3D" id="3.50.50.60">
    <property type="entry name" value="FAD/NAD(P)-binding domain"/>
    <property type="match status" value="1"/>
</dbReference>
<evidence type="ECO:0000313" key="2">
    <source>
        <dbReference type="EMBL" id="KDN87664.1"/>
    </source>
</evidence>
<gene>
    <name evidence="2" type="ORF">KCH_05850</name>
</gene>
<evidence type="ECO:0000256" key="1">
    <source>
        <dbReference type="SAM" id="MobiDB-lite"/>
    </source>
</evidence>
<evidence type="ECO:0008006" key="4">
    <source>
        <dbReference type="Google" id="ProtNLM"/>
    </source>
</evidence>
<dbReference type="SUPFAM" id="SSF51905">
    <property type="entry name" value="FAD/NAD(P)-binding domain"/>
    <property type="match status" value="1"/>
</dbReference>
<comment type="caution">
    <text evidence="2">The sequence shown here is derived from an EMBL/GenBank/DDBJ whole genome shotgun (WGS) entry which is preliminary data.</text>
</comment>
<dbReference type="EMBL" id="JNBY01000022">
    <property type="protein sequence ID" value="KDN87664.1"/>
    <property type="molecule type" value="Genomic_DNA"/>
</dbReference>